<feature type="domain" description="HAMP" evidence="12">
    <location>
        <begin position="191"/>
        <end position="243"/>
    </location>
</feature>
<protein>
    <recommendedName>
        <fullName evidence="3">histidine kinase</fullName>
        <ecNumber evidence="3">2.7.13.3</ecNumber>
    </recommendedName>
</protein>
<keyword evidence="7" id="KW-0547">Nucleotide-binding</keyword>
<keyword evidence="4" id="KW-1003">Cell membrane</keyword>
<keyword evidence="10" id="KW-1133">Transmembrane helix</keyword>
<name>A0A084XX01_9PROT</name>
<dbReference type="Proteomes" id="UP000019812">
    <property type="component" value="Unassembled WGS sequence"/>
</dbReference>
<dbReference type="Pfam" id="PF00512">
    <property type="entry name" value="HisKA"/>
    <property type="match status" value="1"/>
</dbReference>
<dbReference type="AlphaFoldDB" id="A0A084XX01"/>
<dbReference type="PANTHER" id="PTHR44936">
    <property type="entry name" value="SENSOR PROTEIN CREC"/>
    <property type="match status" value="1"/>
</dbReference>
<dbReference type="GO" id="GO:0005524">
    <property type="term" value="F:ATP binding"/>
    <property type="evidence" value="ECO:0007669"/>
    <property type="project" value="UniProtKB-KW"/>
</dbReference>
<organism evidence="13 14">
    <name type="scientific">Candidatus Accumulibacter vicinus</name>
    <dbReference type="NCBI Taxonomy" id="2954382"/>
    <lineage>
        <taxon>Bacteria</taxon>
        <taxon>Pseudomonadati</taxon>
        <taxon>Pseudomonadota</taxon>
        <taxon>Betaproteobacteria</taxon>
        <taxon>Candidatus Accumulibacter</taxon>
    </lineage>
</organism>
<dbReference type="InterPro" id="IPR036890">
    <property type="entry name" value="HATPase_C_sf"/>
</dbReference>
<accession>A0A084XX01</accession>
<gene>
    <name evidence="13" type="primary">glrK</name>
    <name evidence="13" type="ORF">CAPSK01_003936</name>
</gene>
<dbReference type="Gene3D" id="3.30.565.10">
    <property type="entry name" value="Histidine kinase-like ATPase, C-terminal domain"/>
    <property type="match status" value="1"/>
</dbReference>
<evidence type="ECO:0000256" key="10">
    <source>
        <dbReference type="SAM" id="Phobius"/>
    </source>
</evidence>
<dbReference type="SMART" id="SM00304">
    <property type="entry name" value="HAMP"/>
    <property type="match status" value="1"/>
</dbReference>
<feature type="transmembrane region" description="Helical" evidence="10">
    <location>
        <begin position="171"/>
        <end position="193"/>
    </location>
</feature>
<dbReference type="PRINTS" id="PR00344">
    <property type="entry name" value="BCTRLSENSOR"/>
</dbReference>
<evidence type="ECO:0000256" key="8">
    <source>
        <dbReference type="ARBA" id="ARBA00022777"/>
    </source>
</evidence>
<comment type="subcellular location">
    <subcellularLocation>
        <location evidence="2">Cell membrane</location>
        <topology evidence="2">Multi-pass membrane protein</topology>
    </subcellularLocation>
</comment>
<dbReference type="Pfam" id="PF02518">
    <property type="entry name" value="HATPase_c"/>
    <property type="match status" value="1"/>
</dbReference>
<keyword evidence="9" id="KW-0067">ATP-binding</keyword>
<evidence type="ECO:0000256" key="1">
    <source>
        <dbReference type="ARBA" id="ARBA00000085"/>
    </source>
</evidence>
<comment type="catalytic activity">
    <reaction evidence="1">
        <text>ATP + protein L-histidine = ADP + protein N-phospho-L-histidine.</text>
        <dbReference type="EC" id="2.7.13.3"/>
    </reaction>
</comment>
<dbReference type="InterPro" id="IPR036097">
    <property type="entry name" value="HisK_dim/P_sf"/>
</dbReference>
<keyword evidence="10" id="KW-0472">Membrane</keyword>
<proteinExistence type="predicted"/>
<dbReference type="Pfam" id="PF00672">
    <property type="entry name" value="HAMP"/>
    <property type="match status" value="1"/>
</dbReference>
<dbReference type="CDD" id="cd00082">
    <property type="entry name" value="HisKA"/>
    <property type="match status" value="1"/>
</dbReference>
<keyword evidence="5" id="KW-0597">Phosphoprotein</keyword>
<evidence type="ECO:0000256" key="3">
    <source>
        <dbReference type="ARBA" id="ARBA00012438"/>
    </source>
</evidence>
<dbReference type="GO" id="GO:0000155">
    <property type="term" value="F:phosphorelay sensor kinase activity"/>
    <property type="evidence" value="ECO:0007669"/>
    <property type="project" value="InterPro"/>
</dbReference>
<dbReference type="PROSITE" id="PS50885">
    <property type="entry name" value="HAMP"/>
    <property type="match status" value="1"/>
</dbReference>
<dbReference type="PANTHER" id="PTHR44936:SF10">
    <property type="entry name" value="SENSOR PROTEIN RSTB"/>
    <property type="match status" value="1"/>
</dbReference>
<keyword evidence="10" id="KW-0812">Transmembrane</keyword>
<evidence type="ECO:0000256" key="5">
    <source>
        <dbReference type="ARBA" id="ARBA00022553"/>
    </source>
</evidence>
<evidence type="ECO:0000256" key="2">
    <source>
        <dbReference type="ARBA" id="ARBA00004651"/>
    </source>
</evidence>
<comment type="caution">
    <text evidence="13">The sequence shown here is derived from an EMBL/GenBank/DDBJ whole genome shotgun (WGS) entry which is preliminary data.</text>
</comment>
<reference evidence="13 14" key="1">
    <citation type="submission" date="2014-07" db="EMBL/GenBank/DDBJ databases">
        <title>Expanding our view of genomic diversity in Candidatus Accumulibacter clades.</title>
        <authorList>
            <person name="Skennerton C.T."/>
            <person name="Barr J.J."/>
            <person name="Slater F.R."/>
            <person name="Bond P.L."/>
            <person name="Tyson G.W."/>
        </authorList>
    </citation>
    <scope>NUCLEOTIDE SEQUENCE [LARGE SCALE GENOMIC DNA]</scope>
    <source>
        <strain evidence="14">SK-01</strain>
    </source>
</reference>
<dbReference type="InterPro" id="IPR005467">
    <property type="entry name" value="His_kinase_dom"/>
</dbReference>
<keyword evidence="8 13" id="KW-0418">Kinase</keyword>
<dbReference type="STRING" id="1457154.CAPSK01_003936"/>
<evidence type="ECO:0000256" key="6">
    <source>
        <dbReference type="ARBA" id="ARBA00022679"/>
    </source>
</evidence>
<dbReference type="CDD" id="cd00075">
    <property type="entry name" value="HATPase"/>
    <property type="match status" value="1"/>
</dbReference>
<dbReference type="GO" id="GO:0005886">
    <property type="term" value="C:plasma membrane"/>
    <property type="evidence" value="ECO:0007669"/>
    <property type="project" value="UniProtKB-SubCell"/>
</dbReference>
<dbReference type="RefSeq" id="WP_034929392.1">
    <property type="nucleotide sequence ID" value="NZ_JDSS02000037.1"/>
</dbReference>
<dbReference type="SMART" id="SM00388">
    <property type="entry name" value="HisKA"/>
    <property type="match status" value="1"/>
</dbReference>
<evidence type="ECO:0000313" key="13">
    <source>
        <dbReference type="EMBL" id="KFB66995.1"/>
    </source>
</evidence>
<dbReference type="SMART" id="SM00387">
    <property type="entry name" value="HATPase_c"/>
    <property type="match status" value="1"/>
</dbReference>
<evidence type="ECO:0000259" key="11">
    <source>
        <dbReference type="PROSITE" id="PS50109"/>
    </source>
</evidence>
<dbReference type="InterPro" id="IPR003594">
    <property type="entry name" value="HATPase_dom"/>
</dbReference>
<evidence type="ECO:0000256" key="9">
    <source>
        <dbReference type="ARBA" id="ARBA00022840"/>
    </source>
</evidence>
<evidence type="ECO:0000259" key="12">
    <source>
        <dbReference type="PROSITE" id="PS50885"/>
    </source>
</evidence>
<dbReference type="EC" id="2.7.13.3" evidence="3"/>
<dbReference type="PROSITE" id="PS50109">
    <property type="entry name" value="HIS_KIN"/>
    <property type="match status" value="1"/>
</dbReference>
<dbReference type="InterPro" id="IPR003661">
    <property type="entry name" value="HisK_dim/P_dom"/>
</dbReference>
<evidence type="ECO:0000256" key="7">
    <source>
        <dbReference type="ARBA" id="ARBA00022741"/>
    </source>
</evidence>
<dbReference type="InterPro" id="IPR050980">
    <property type="entry name" value="2C_sensor_his_kinase"/>
</dbReference>
<dbReference type="SUPFAM" id="SSF47384">
    <property type="entry name" value="Homodimeric domain of signal transducing histidine kinase"/>
    <property type="match status" value="1"/>
</dbReference>
<evidence type="ECO:0000313" key="14">
    <source>
        <dbReference type="Proteomes" id="UP000019812"/>
    </source>
</evidence>
<dbReference type="SUPFAM" id="SSF55874">
    <property type="entry name" value="ATPase domain of HSP90 chaperone/DNA topoisomerase II/histidine kinase"/>
    <property type="match status" value="1"/>
</dbReference>
<dbReference type="InterPro" id="IPR003660">
    <property type="entry name" value="HAMP_dom"/>
</dbReference>
<dbReference type="InterPro" id="IPR004358">
    <property type="entry name" value="Sig_transdc_His_kin-like_C"/>
</dbReference>
<keyword evidence="6 13" id="KW-0808">Transferase</keyword>
<evidence type="ECO:0000256" key="4">
    <source>
        <dbReference type="ARBA" id="ARBA00022475"/>
    </source>
</evidence>
<dbReference type="EMBL" id="JDSS02000037">
    <property type="protein sequence ID" value="KFB66995.1"/>
    <property type="molecule type" value="Genomic_DNA"/>
</dbReference>
<feature type="domain" description="Histidine kinase" evidence="11">
    <location>
        <begin position="251"/>
        <end position="469"/>
    </location>
</feature>
<dbReference type="Gene3D" id="1.10.287.130">
    <property type="match status" value="1"/>
</dbReference>
<sequence length="469" mass="51322">MIRLSFRQSMLAGFLLIASLLSWAAVRSWLVLEQFVDASRRSGEHVLQLSGSIQELADRTVDLERSARQFAVLNKATLIERFDTNLEHSLAAVGRLQSIPGGALGKLTRDWRAAAEQLSAGLHRSAPAVELLPLLKRLAEINGELAHAGRQWIDEQNALLLAQLEESRLQLTGLVAVTVGGAFVVALAMSWWLSRPIGSIVRSIEYLGESRFDTPVAVGGPADLRQVGRRLEWLRQRLGELETDRERTLRHVSHELKTPLTALREGIALLQEQVLGPLEGAQQEVVDILQHNVMALQGHIESLLRLNAACFEARRPTYRPLLLRKLLADVVQGRELQIQARRLTVLREAPAIARNLDGEKLLVVVDNLLSNAIDFSPEGGVIRLQAAAFGKSIRISCIDQGPGIAAEDAECIFEPFVQGRLASPTPRQGSGVGLSIVRELVTAMGGRVTLVRGDGQAPGAHFRIEVPCG</sequence>